<accession>A0A1S3DSW7</accession>
<evidence type="ECO:0000256" key="1">
    <source>
        <dbReference type="ARBA" id="ARBA00005928"/>
    </source>
</evidence>
<dbReference type="PANTHER" id="PTHR11011:SF60">
    <property type="entry name" value="FATTY ACYL-COA REDUCTASE-RELATED"/>
    <property type="match status" value="1"/>
</dbReference>
<dbReference type="Pfam" id="PF03015">
    <property type="entry name" value="Sterile"/>
    <property type="match status" value="1"/>
</dbReference>
<name>A0A1S3DSW7_DIACI</name>
<dbReference type="KEGG" id="dci:103523267"/>
<keyword evidence="4" id="KW-0560">Oxidoreductase</keyword>
<dbReference type="InterPro" id="IPR033640">
    <property type="entry name" value="FAR_C"/>
</dbReference>
<keyword evidence="3 4" id="KW-0443">Lipid metabolism</keyword>
<comment type="similarity">
    <text evidence="1 4">Belongs to the fatty acyl-CoA reductase family.</text>
</comment>
<feature type="non-terminal residue" evidence="8">
    <location>
        <position position="326"/>
    </location>
</feature>
<dbReference type="GO" id="GO:0080019">
    <property type="term" value="F:alcohol-forming very long-chain fatty acyl-CoA reductase activity"/>
    <property type="evidence" value="ECO:0007669"/>
    <property type="project" value="InterPro"/>
</dbReference>
<reference evidence="8" key="1">
    <citation type="submission" date="2025-08" db="UniProtKB">
        <authorList>
            <consortium name="RefSeq"/>
        </authorList>
    </citation>
    <scope>IDENTIFICATION</scope>
</reference>
<dbReference type="GO" id="GO:0005777">
    <property type="term" value="C:peroxisome"/>
    <property type="evidence" value="ECO:0007669"/>
    <property type="project" value="TreeGrafter"/>
</dbReference>
<protein>
    <recommendedName>
        <fullName evidence="4">Fatty acyl-CoA reductase</fullName>
        <ecNumber evidence="4">1.2.1.84</ecNumber>
    </recommendedName>
</protein>
<proteinExistence type="inferred from homology"/>
<dbReference type="PaxDb" id="121845-A0A1S3DSW7"/>
<sequence length="326" mass="38508">TAFSNCDRKHIEEKFYDPVFTDEETMAILENTQAEEQTLLTPFVLAKKPNTYIFTKAISEDLVSKCSQHLPVVVVRPSIIMPTLKEPMSYWMKNMNTILSLMAGSGVGLIRVFYFGENIKVDLTPGDLTTNCVLAAGWQKAIAPQSPMLYNCVGYENPVLLKDMVRQTYIKHKESEETIKKVVWRGHMVKAENTYYLFFLYYFLHVLPGLFFTLGEMYMNKKPMVMKIYRKFFFLNKTIHYFSFNEWSFTNDNTKALLNRLNPRDKELFNFNMTTFSWMDYCEILYRCVALYVINDYTEYPKELYRKQMKYINPIDKVIVWSFHFG</sequence>
<evidence type="ECO:0000313" key="7">
    <source>
        <dbReference type="Proteomes" id="UP000079169"/>
    </source>
</evidence>
<evidence type="ECO:0000259" key="5">
    <source>
        <dbReference type="Pfam" id="PF03015"/>
    </source>
</evidence>
<dbReference type="CDD" id="cd09071">
    <property type="entry name" value="FAR_C"/>
    <property type="match status" value="1"/>
</dbReference>
<dbReference type="Proteomes" id="UP000079169">
    <property type="component" value="Unplaced"/>
</dbReference>
<keyword evidence="4" id="KW-0472">Membrane</keyword>
<dbReference type="EC" id="1.2.1.84" evidence="4"/>
<dbReference type="AlphaFoldDB" id="A0A1S3DSW7"/>
<evidence type="ECO:0000259" key="6">
    <source>
        <dbReference type="Pfam" id="PF07993"/>
    </source>
</evidence>
<feature type="transmembrane region" description="Helical" evidence="4">
    <location>
        <begin position="195"/>
        <end position="214"/>
    </location>
</feature>
<dbReference type="Pfam" id="PF07993">
    <property type="entry name" value="NAD_binding_4"/>
    <property type="match status" value="1"/>
</dbReference>
<dbReference type="GO" id="GO:0035336">
    <property type="term" value="P:long-chain fatty-acyl-CoA metabolic process"/>
    <property type="evidence" value="ECO:0007669"/>
    <property type="project" value="TreeGrafter"/>
</dbReference>
<evidence type="ECO:0000256" key="3">
    <source>
        <dbReference type="ARBA" id="ARBA00023098"/>
    </source>
</evidence>
<feature type="domain" description="Fatty acyl-CoA reductase C-terminal" evidence="5">
    <location>
        <begin position="204"/>
        <end position="295"/>
    </location>
</feature>
<evidence type="ECO:0000313" key="8">
    <source>
        <dbReference type="RefSeq" id="XP_008486550.2"/>
    </source>
</evidence>
<evidence type="ECO:0000256" key="4">
    <source>
        <dbReference type="RuleBase" id="RU363097"/>
    </source>
</evidence>
<feature type="domain" description="Thioester reductase (TE)" evidence="6">
    <location>
        <begin position="1"/>
        <end position="131"/>
    </location>
</feature>
<keyword evidence="2 4" id="KW-0444">Lipid biosynthesis</keyword>
<dbReference type="GeneID" id="103523267"/>
<organism evidence="7 8">
    <name type="scientific">Diaphorina citri</name>
    <name type="common">Asian citrus psyllid</name>
    <dbReference type="NCBI Taxonomy" id="121845"/>
    <lineage>
        <taxon>Eukaryota</taxon>
        <taxon>Metazoa</taxon>
        <taxon>Ecdysozoa</taxon>
        <taxon>Arthropoda</taxon>
        <taxon>Hexapoda</taxon>
        <taxon>Insecta</taxon>
        <taxon>Pterygota</taxon>
        <taxon>Neoptera</taxon>
        <taxon>Paraneoptera</taxon>
        <taxon>Hemiptera</taxon>
        <taxon>Sternorrhyncha</taxon>
        <taxon>Psylloidea</taxon>
        <taxon>Psyllidae</taxon>
        <taxon>Diaphorininae</taxon>
        <taxon>Diaphorina</taxon>
    </lineage>
</organism>
<feature type="non-terminal residue" evidence="8">
    <location>
        <position position="1"/>
    </location>
</feature>
<feature type="transmembrane region" description="Helical" evidence="4">
    <location>
        <begin position="98"/>
        <end position="116"/>
    </location>
</feature>
<dbReference type="InterPro" id="IPR013120">
    <property type="entry name" value="FAR_NAD-bd"/>
</dbReference>
<dbReference type="Gene3D" id="3.40.50.720">
    <property type="entry name" value="NAD(P)-binding Rossmann-like Domain"/>
    <property type="match status" value="1"/>
</dbReference>
<dbReference type="InterPro" id="IPR026055">
    <property type="entry name" value="FAR"/>
</dbReference>
<keyword evidence="4" id="KW-0521">NADP</keyword>
<comment type="function">
    <text evidence="4">Catalyzes the reduction of fatty acyl-CoA to fatty alcohols.</text>
</comment>
<dbReference type="STRING" id="121845.A0A1S3DSW7"/>
<dbReference type="RefSeq" id="XP_008486550.2">
    <property type="nucleotide sequence ID" value="XM_008488328.2"/>
</dbReference>
<keyword evidence="7" id="KW-1185">Reference proteome</keyword>
<keyword evidence="4" id="KW-0812">Transmembrane</keyword>
<dbReference type="PANTHER" id="PTHR11011">
    <property type="entry name" value="MALE STERILITY PROTEIN 2-RELATED"/>
    <property type="match status" value="1"/>
</dbReference>
<dbReference type="GO" id="GO:0102965">
    <property type="term" value="F:alcohol-forming long-chain fatty acyl-CoA reductase activity"/>
    <property type="evidence" value="ECO:0007669"/>
    <property type="project" value="UniProtKB-EC"/>
</dbReference>
<keyword evidence="4" id="KW-1133">Transmembrane helix</keyword>
<gene>
    <name evidence="8" type="primary">LOC103523267</name>
</gene>
<comment type="catalytic activity">
    <reaction evidence="4">
        <text>a long-chain fatty acyl-CoA + 2 NADPH + 2 H(+) = a long-chain primary fatty alcohol + 2 NADP(+) + CoA</text>
        <dbReference type="Rhea" id="RHEA:52716"/>
        <dbReference type="ChEBI" id="CHEBI:15378"/>
        <dbReference type="ChEBI" id="CHEBI:57287"/>
        <dbReference type="ChEBI" id="CHEBI:57783"/>
        <dbReference type="ChEBI" id="CHEBI:58349"/>
        <dbReference type="ChEBI" id="CHEBI:77396"/>
        <dbReference type="ChEBI" id="CHEBI:83139"/>
        <dbReference type="EC" id="1.2.1.84"/>
    </reaction>
</comment>
<evidence type="ECO:0000256" key="2">
    <source>
        <dbReference type="ARBA" id="ARBA00022516"/>
    </source>
</evidence>